<feature type="region of interest" description="Disordered" evidence="1">
    <location>
        <begin position="46"/>
        <end position="66"/>
    </location>
</feature>
<feature type="compositionally biased region" description="Low complexity" evidence="1">
    <location>
        <begin position="137"/>
        <end position="147"/>
    </location>
</feature>
<protein>
    <submittedName>
        <fullName evidence="2">Uncharacterized protein</fullName>
    </submittedName>
</protein>
<reference evidence="3" key="1">
    <citation type="journal article" date="2015" name="PLoS Genet.">
        <title>Genome Sequence and Transcriptome Analyses of Chrysochromulina tobin: Metabolic Tools for Enhanced Algal Fitness in the Prominent Order Prymnesiales (Haptophyceae).</title>
        <authorList>
            <person name="Hovde B.T."/>
            <person name="Deodato C.R."/>
            <person name="Hunsperger H.M."/>
            <person name="Ryken S.A."/>
            <person name="Yost W."/>
            <person name="Jha R.K."/>
            <person name="Patterson J."/>
            <person name="Monnat R.J. Jr."/>
            <person name="Barlow S.B."/>
            <person name="Starkenburg S.R."/>
            <person name="Cattolico R.A."/>
        </authorList>
    </citation>
    <scope>NUCLEOTIDE SEQUENCE</scope>
    <source>
        <strain evidence="3">CCMP291</strain>
    </source>
</reference>
<evidence type="ECO:0000313" key="2">
    <source>
        <dbReference type="EMBL" id="KOO34248.1"/>
    </source>
</evidence>
<comment type="caution">
    <text evidence="2">The sequence shown here is derived from an EMBL/GenBank/DDBJ whole genome shotgun (WGS) entry which is preliminary data.</text>
</comment>
<dbReference type="EMBL" id="JWZX01001282">
    <property type="protein sequence ID" value="KOO34248.1"/>
    <property type="molecule type" value="Genomic_DNA"/>
</dbReference>
<proteinExistence type="predicted"/>
<feature type="region of interest" description="Disordered" evidence="1">
    <location>
        <begin position="82"/>
        <end position="214"/>
    </location>
</feature>
<name>A0A0M0K778_9EUKA</name>
<dbReference type="Proteomes" id="UP000037460">
    <property type="component" value="Unassembled WGS sequence"/>
</dbReference>
<organism evidence="2 3">
    <name type="scientific">Chrysochromulina tobinii</name>
    <dbReference type="NCBI Taxonomy" id="1460289"/>
    <lineage>
        <taxon>Eukaryota</taxon>
        <taxon>Haptista</taxon>
        <taxon>Haptophyta</taxon>
        <taxon>Prymnesiophyceae</taxon>
        <taxon>Prymnesiales</taxon>
        <taxon>Chrysochromulinaceae</taxon>
        <taxon>Chrysochromulina</taxon>
    </lineage>
</organism>
<sequence>MAHLAAPADEDWDMDEEDRVAALPDAPGALPAAMLQMLSGVQRTVNEDGELAELPPPEPARLAPAFSKETLVALRAERLARRAAAPPTDSGCLGDPPSMPPASVTARSYRSGSESPPDSARAGADSTRMFSRTSFLPAKAEQPPAKAQKSHRTSSKSPPDSAASSKAGKSSPGSALKSNRDANLEKVKKKKVKVDKSCLSMRKSQLSSRQEICV</sequence>
<keyword evidence="3" id="KW-1185">Reference proteome</keyword>
<dbReference type="AlphaFoldDB" id="A0A0M0K778"/>
<evidence type="ECO:0000256" key="1">
    <source>
        <dbReference type="SAM" id="MobiDB-lite"/>
    </source>
</evidence>
<accession>A0A0M0K778</accession>
<feature type="compositionally biased region" description="Low complexity" evidence="1">
    <location>
        <begin position="155"/>
        <end position="177"/>
    </location>
</feature>
<feature type="compositionally biased region" description="Polar residues" evidence="1">
    <location>
        <begin position="105"/>
        <end position="116"/>
    </location>
</feature>
<evidence type="ECO:0000313" key="3">
    <source>
        <dbReference type="Proteomes" id="UP000037460"/>
    </source>
</evidence>
<gene>
    <name evidence="2" type="ORF">Ctob_005461</name>
</gene>
<feature type="compositionally biased region" description="Polar residues" evidence="1">
    <location>
        <begin position="202"/>
        <end position="214"/>
    </location>
</feature>